<dbReference type="OrthoDB" id="2757163at2759"/>
<feature type="transmembrane region" description="Helical" evidence="1">
    <location>
        <begin position="234"/>
        <end position="257"/>
    </location>
</feature>
<organism evidence="2">
    <name type="scientific">Dichomitus squalens</name>
    <dbReference type="NCBI Taxonomy" id="114155"/>
    <lineage>
        <taxon>Eukaryota</taxon>
        <taxon>Fungi</taxon>
        <taxon>Dikarya</taxon>
        <taxon>Basidiomycota</taxon>
        <taxon>Agaricomycotina</taxon>
        <taxon>Agaricomycetes</taxon>
        <taxon>Polyporales</taxon>
        <taxon>Polyporaceae</taxon>
        <taxon>Dichomitus</taxon>
    </lineage>
</organism>
<dbReference type="Proteomes" id="UP000292957">
    <property type="component" value="Unassembled WGS sequence"/>
</dbReference>
<dbReference type="EMBL" id="ML143430">
    <property type="protein sequence ID" value="TBU27628.1"/>
    <property type="molecule type" value="Genomic_DNA"/>
</dbReference>
<keyword evidence="1" id="KW-1133">Transmembrane helix</keyword>
<feature type="transmembrane region" description="Helical" evidence="1">
    <location>
        <begin position="278"/>
        <end position="300"/>
    </location>
</feature>
<gene>
    <name evidence="2" type="ORF">BD311DRAFT_665058</name>
</gene>
<dbReference type="AlphaFoldDB" id="A0A4Q9MLE2"/>
<keyword evidence="1" id="KW-0472">Membrane</keyword>
<evidence type="ECO:0000256" key="1">
    <source>
        <dbReference type="SAM" id="Phobius"/>
    </source>
</evidence>
<feature type="transmembrane region" description="Helical" evidence="1">
    <location>
        <begin position="63"/>
        <end position="84"/>
    </location>
</feature>
<protein>
    <recommendedName>
        <fullName evidence="3">G-protein coupled receptors family 1 profile domain-containing protein</fullName>
    </recommendedName>
</protein>
<name>A0A4Q9MLE2_9APHY</name>
<feature type="transmembrane region" description="Helical" evidence="1">
    <location>
        <begin position="196"/>
        <end position="214"/>
    </location>
</feature>
<evidence type="ECO:0000313" key="2">
    <source>
        <dbReference type="EMBL" id="TBU27628.1"/>
    </source>
</evidence>
<reference evidence="2" key="1">
    <citation type="submission" date="2019-01" db="EMBL/GenBank/DDBJ databases">
        <title>Draft genome sequences of three monokaryotic isolates of the white-rot basidiomycete fungus Dichomitus squalens.</title>
        <authorList>
            <consortium name="DOE Joint Genome Institute"/>
            <person name="Lopez S.C."/>
            <person name="Andreopoulos B."/>
            <person name="Pangilinan J."/>
            <person name="Lipzen A."/>
            <person name="Riley R."/>
            <person name="Ahrendt S."/>
            <person name="Ng V."/>
            <person name="Barry K."/>
            <person name="Daum C."/>
            <person name="Grigoriev I.V."/>
            <person name="Hilden K.S."/>
            <person name="Makela M.R."/>
            <person name="de Vries R.P."/>
        </authorList>
    </citation>
    <scope>NUCLEOTIDE SEQUENCE [LARGE SCALE GENOMIC DNA]</scope>
    <source>
        <strain evidence="2">OM18370.1</strain>
    </source>
</reference>
<feature type="transmembrane region" description="Helical" evidence="1">
    <location>
        <begin position="320"/>
        <end position="343"/>
    </location>
</feature>
<evidence type="ECO:0008006" key="3">
    <source>
        <dbReference type="Google" id="ProtNLM"/>
    </source>
</evidence>
<proteinExistence type="predicted"/>
<keyword evidence="1" id="KW-0812">Transmembrane</keyword>
<sequence length="425" mass="46715">MKEQTCNEGHGERMEPYSIQFLAPLKPSHRYPQEGSIRMPSIQIDLSGSPAIAYAIRAEVGKLSLMAALNGTFTVLVLVAWAALVKQRRTHLYMTTALSLMLALLYVSTTTDFILSVLLSISTLGNIICNGIQSAAKDSDASWQPNRPWYSLCAPVGDWVSLHGRCATNGTLIINILCRDAIICWRVSLLWPGNRIMGSAFVILPWATFALGALDVKESCSGTGLAEKVFAYNVAASVLSLFTNLFATLTVAYKAWYSRRFLRRYLMAGHTSAKLERLFSILIESGMAYTALWILVVIWQVMKTSAYNAEDNSALNGLNIFMNGGLVPMIAIYPAIITMLVALNRSHMDKGFTESRIDRLTVFPIRSTIIVVGEPEGAKHDSSCDRGSEVLHIAHEKVGGWEGPEEPSICAGDEQKISSNQMQIV</sequence>
<accession>A0A4Q9MLE2</accession>